<accession>A0AA47M779</accession>
<dbReference type="Proteomes" id="UP001174136">
    <property type="component" value="Unassembled WGS sequence"/>
</dbReference>
<sequence length="103" mass="11710">MWTRQVSIAKTRGRGRNVIGNIMCASISKNGVLQHHAILGPYNTAHITFLDNLHNRLLIPNNHGPEQPRYVIIWDNVSFHWAALVSNWFTGHPPLSILHTLRS</sequence>
<keyword evidence="2" id="KW-1185">Reference proteome</keyword>
<evidence type="ECO:0000313" key="2">
    <source>
        <dbReference type="Proteomes" id="UP001174136"/>
    </source>
</evidence>
<dbReference type="AlphaFoldDB" id="A0AA47M779"/>
<gene>
    <name evidence="1" type="ORF">N1851_029266</name>
</gene>
<organism evidence="1 2">
    <name type="scientific">Merluccius polli</name>
    <name type="common">Benguela hake</name>
    <name type="synonym">Merluccius cadenati</name>
    <dbReference type="NCBI Taxonomy" id="89951"/>
    <lineage>
        <taxon>Eukaryota</taxon>
        <taxon>Metazoa</taxon>
        <taxon>Chordata</taxon>
        <taxon>Craniata</taxon>
        <taxon>Vertebrata</taxon>
        <taxon>Euteleostomi</taxon>
        <taxon>Actinopterygii</taxon>
        <taxon>Neopterygii</taxon>
        <taxon>Teleostei</taxon>
        <taxon>Neoteleostei</taxon>
        <taxon>Acanthomorphata</taxon>
        <taxon>Zeiogadaria</taxon>
        <taxon>Gadariae</taxon>
        <taxon>Gadiformes</taxon>
        <taxon>Gadoidei</taxon>
        <taxon>Merlucciidae</taxon>
        <taxon>Merluccius</taxon>
    </lineage>
</organism>
<dbReference type="Gene3D" id="3.30.420.10">
    <property type="entry name" value="Ribonuclease H-like superfamily/Ribonuclease H"/>
    <property type="match status" value="1"/>
</dbReference>
<proteinExistence type="predicted"/>
<reference evidence="1" key="1">
    <citation type="journal article" date="2023" name="Front. Mar. Sci.">
        <title>A new Merluccius polli reference genome to investigate the effects of global change in West African waters.</title>
        <authorList>
            <person name="Mateo J.L."/>
            <person name="Blanco-Fernandez C."/>
            <person name="Garcia-Vazquez E."/>
            <person name="Machado-Schiaffino G."/>
        </authorList>
    </citation>
    <scope>NUCLEOTIDE SEQUENCE</scope>
    <source>
        <strain evidence="1">C29</strain>
        <tissue evidence="1">Fin</tissue>
    </source>
</reference>
<name>A0AA47M779_MERPO</name>
<dbReference type="InterPro" id="IPR036397">
    <property type="entry name" value="RNaseH_sf"/>
</dbReference>
<evidence type="ECO:0008006" key="3">
    <source>
        <dbReference type="Google" id="ProtNLM"/>
    </source>
</evidence>
<protein>
    <recommendedName>
        <fullName evidence="3">Tc1-like transposase DDE domain-containing protein</fullName>
    </recommendedName>
</protein>
<evidence type="ECO:0000313" key="1">
    <source>
        <dbReference type="EMBL" id="KAK0134924.1"/>
    </source>
</evidence>
<dbReference type="EMBL" id="JAOPHQ010005523">
    <property type="protein sequence ID" value="KAK0134924.1"/>
    <property type="molecule type" value="Genomic_DNA"/>
</dbReference>
<comment type="caution">
    <text evidence="1">The sequence shown here is derived from an EMBL/GenBank/DDBJ whole genome shotgun (WGS) entry which is preliminary data.</text>
</comment>
<dbReference type="GO" id="GO:0003676">
    <property type="term" value="F:nucleic acid binding"/>
    <property type="evidence" value="ECO:0007669"/>
    <property type="project" value="InterPro"/>
</dbReference>